<evidence type="ECO:0000256" key="5">
    <source>
        <dbReference type="ARBA" id="ARBA00022741"/>
    </source>
</evidence>
<feature type="binding site" evidence="10">
    <location>
        <position position="53"/>
    </location>
    <ligand>
        <name>1D-myo-inositol 1,3,4-trisphosphate</name>
        <dbReference type="ChEBI" id="CHEBI:58414"/>
    </ligand>
</feature>
<dbReference type="GO" id="GO:0005737">
    <property type="term" value="C:cytoplasm"/>
    <property type="evidence" value="ECO:0007669"/>
    <property type="project" value="TreeGrafter"/>
</dbReference>
<dbReference type="GO" id="GO:0052726">
    <property type="term" value="F:inositol-1,3,4-trisphosphate 5-kinase activity"/>
    <property type="evidence" value="ECO:0007669"/>
    <property type="project" value="InterPro"/>
</dbReference>
<dbReference type="InterPro" id="IPR008656">
    <property type="entry name" value="Inositol_tetrakis-P_1-kinase"/>
</dbReference>
<feature type="domain" description="Inositol 1,3,4-trisphosphate 5/6-kinase ATP-grasp" evidence="13">
    <location>
        <begin position="117"/>
        <end position="311"/>
    </location>
</feature>
<evidence type="ECO:0000256" key="10">
    <source>
        <dbReference type="PIRSR" id="PIRSR038186-1"/>
    </source>
</evidence>
<dbReference type="InterPro" id="IPR041429">
    <property type="entry name" value="ITPK1_N"/>
</dbReference>
<proteinExistence type="inferred from homology"/>
<feature type="binding site" evidence="11">
    <location>
        <position position="292"/>
    </location>
    <ligand>
        <name>Mg(2+)</name>
        <dbReference type="ChEBI" id="CHEBI:18420"/>
        <label>2</label>
    </ligand>
</feature>
<evidence type="ECO:0000256" key="4">
    <source>
        <dbReference type="ARBA" id="ARBA00022723"/>
    </source>
</evidence>
<keyword evidence="6 9" id="KW-0418">Kinase</keyword>
<feature type="binding site" evidence="10">
    <location>
        <position position="296"/>
    </location>
    <ligand>
        <name>1D-myo-inositol 1,3,4-trisphosphate</name>
        <dbReference type="ChEBI" id="CHEBI:58414"/>
    </ligand>
</feature>
<dbReference type="GO" id="GO:0052725">
    <property type="term" value="F:inositol-1,3,4-trisphosphate 6-kinase activity"/>
    <property type="evidence" value="ECO:0007669"/>
    <property type="project" value="InterPro"/>
</dbReference>
<keyword evidence="8 9" id="KW-0460">Magnesium</keyword>
<dbReference type="InterPro" id="IPR040464">
    <property type="entry name" value="InsP(3)kin_ATP-grasp"/>
</dbReference>
<evidence type="ECO:0000256" key="1">
    <source>
        <dbReference type="ARBA" id="ARBA00009601"/>
    </source>
</evidence>
<keyword evidence="7 9" id="KW-0067">ATP-binding</keyword>
<dbReference type="GO" id="GO:0000287">
    <property type="term" value="F:magnesium ion binding"/>
    <property type="evidence" value="ECO:0007669"/>
    <property type="project" value="InterPro"/>
</dbReference>
<evidence type="ECO:0000256" key="3">
    <source>
        <dbReference type="ARBA" id="ARBA00022679"/>
    </source>
</evidence>
<evidence type="ECO:0000256" key="7">
    <source>
        <dbReference type="ARBA" id="ARBA00022840"/>
    </source>
</evidence>
<feature type="binding site" evidence="10">
    <location>
        <position position="194"/>
    </location>
    <ligand>
        <name>ATP</name>
        <dbReference type="ChEBI" id="CHEBI:30616"/>
    </ligand>
</feature>
<comment type="cofactor">
    <cofactor evidence="9 11">
        <name>Mg(2+)</name>
        <dbReference type="ChEBI" id="CHEBI:18420"/>
    </cofactor>
    <text evidence="9 11">Binds 2 magnesium ions per subunit.</text>
</comment>
<feature type="region of interest" description="Disordered" evidence="12">
    <location>
        <begin position="325"/>
        <end position="371"/>
    </location>
</feature>
<dbReference type="KEGG" id="cvn:111130239"/>
<protein>
    <recommendedName>
        <fullName evidence="9">Inositol-tetrakisphosphate 1-kinase</fullName>
        <ecNumber evidence="9">2.7.1.134</ecNumber>
    </recommendedName>
</protein>
<comment type="catalytic activity">
    <reaction evidence="9">
        <text>1D-myo-inositol 3,4,5,6-tetrakisphosphate + ATP = 1D-myo-inositol 1,3,4,5,6-pentakisphosphate + ADP + H(+)</text>
        <dbReference type="Rhea" id="RHEA:12452"/>
        <dbReference type="ChEBI" id="CHEBI:15378"/>
        <dbReference type="ChEBI" id="CHEBI:30616"/>
        <dbReference type="ChEBI" id="CHEBI:57539"/>
        <dbReference type="ChEBI" id="CHEBI:57733"/>
        <dbReference type="ChEBI" id="CHEBI:456216"/>
        <dbReference type="EC" id="2.7.1.134"/>
    </reaction>
</comment>
<feature type="binding site" evidence="10">
    <location>
        <position position="162"/>
    </location>
    <ligand>
        <name>1D-myo-inositol 1,3,4-trisphosphate</name>
        <dbReference type="ChEBI" id="CHEBI:58414"/>
    </ligand>
</feature>
<dbReference type="Proteomes" id="UP000694844">
    <property type="component" value="Chromosome 4"/>
</dbReference>
<feature type="binding site" evidence="11">
    <location>
        <position position="290"/>
    </location>
    <ligand>
        <name>Mg(2+)</name>
        <dbReference type="ChEBI" id="CHEBI:18420"/>
        <label>2</label>
    </ligand>
</feature>
<evidence type="ECO:0000313" key="16">
    <source>
        <dbReference type="RefSeq" id="XP_022332734.1"/>
    </source>
</evidence>
<dbReference type="FunFam" id="3.30.1490.220:FF:000002">
    <property type="entry name" value="Inositol-tetrakisphosphate 1-kinase"/>
    <property type="match status" value="1"/>
</dbReference>
<feature type="binding site" evidence="11">
    <location>
        <position position="290"/>
    </location>
    <ligand>
        <name>Mg(2+)</name>
        <dbReference type="ChEBI" id="CHEBI:18420"/>
        <label>1</label>
    </ligand>
</feature>
<dbReference type="GeneID" id="111130239"/>
<accession>A0A8B8DZ19</accession>
<organism evidence="15 16">
    <name type="scientific">Crassostrea virginica</name>
    <name type="common">Eastern oyster</name>
    <dbReference type="NCBI Taxonomy" id="6565"/>
    <lineage>
        <taxon>Eukaryota</taxon>
        <taxon>Metazoa</taxon>
        <taxon>Spiralia</taxon>
        <taxon>Lophotrochozoa</taxon>
        <taxon>Mollusca</taxon>
        <taxon>Bivalvia</taxon>
        <taxon>Autobranchia</taxon>
        <taxon>Pteriomorphia</taxon>
        <taxon>Ostreida</taxon>
        <taxon>Ostreoidea</taxon>
        <taxon>Ostreidae</taxon>
        <taxon>Crassostrea</taxon>
    </lineage>
</organism>
<dbReference type="GO" id="GO:0047325">
    <property type="term" value="F:inositol-3,4,5,6-tetrakisphosphate 1-kinase activity"/>
    <property type="evidence" value="ECO:0007669"/>
    <property type="project" value="UniProtKB-EC"/>
</dbReference>
<feature type="binding site" evidence="10">
    <location>
        <position position="292"/>
    </location>
    <ligand>
        <name>1D-myo-inositol 1,3,4-trisphosphate</name>
        <dbReference type="ChEBI" id="CHEBI:58414"/>
    </ligand>
</feature>
<keyword evidence="5 9" id="KW-0547">Nucleotide-binding</keyword>
<keyword evidence="4 9" id="KW-0479">Metal-binding</keyword>
<dbReference type="GO" id="GO:0005524">
    <property type="term" value="F:ATP binding"/>
    <property type="evidence" value="ECO:0007669"/>
    <property type="project" value="UniProtKB-KW"/>
</dbReference>
<sequence>MRRVGYWLSEKKKKRLNFEDQISTFRNAGIELVKLDIDRSLEPQGPFDLILHKCTLLMVDAEDGDEQSIKAINNIKEYIRRHPDCLLVDSFESIEKLIDRHEQYKLLLQCNLLKSESVVYTPTFVELSTKDVDTNKKKLKEAEVKYPCVCKPIVAHGSSASHKMAIIFNEEGLNDIQPPCVAQTFHNHNAVLYKVFAIGETHHIVERPSIKNFSSMDQSTIFFDSNDVSKPNCANYLTELDKEDLLHTPMTPDHQVLRDLAKAVRRELKMELFGIDVIIDCDTKKYAVIDINAFPGYEGVDNFMEILCDLLNSLMDKNDKVKIQNERLSRKRSESSETGEAKKPKLRNGNSELQPAVCFETNPDSHEGDMLLPWKQPINGLLEH</sequence>
<feature type="compositionally biased region" description="Basic and acidic residues" evidence="12">
    <location>
        <begin position="325"/>
        <end position="343"/>
    </location>
</feature>
<evidence type="ECO:0000256" key="6">
    <source>
        <dbReference type="ARBA" id="ARBA00022777"/>
    </source>
</evidence>
<feature type="binding site" evidence="10">
    <location>
        <position position="100"/>
    </location>
    <ligand>
        <name>ATP</name>
        <dbReference type="ChEBI" id="CHEBI:30616"/>
    </ligand>
</feature>
<dbReference type="AlphaFoldDB" id="A0A8B8DZ19"/>
<comment type="function">
    <text evidence="9">Kinase that can phosphorylate various inositol polyphosphate such as Ins(3,4,5,6)P4 or Ins(1,3,4)P3.</text>
</comment>
<dbReference type="GO" id="GO:0032957">
    <property type="term" value="P:inositol trisphosphate metabolic process"/>
    <property type="evidence" value="ECO:0007669"/>
    <property type="project" value="InterPro"/>
</dbReference>
<dbReference type="RefSeq" id="XP_022332734.1">
    <property type="nucleotide sequence ID" value="XM_022477026.1"/>
</dbReference>
<dbReference type="Gene3D" id="3.30.1490.220">
    <property type="match status" value="1"/>
</dbReference>
<evidence type="ECO:0000259" key="13">
    <source>
        <dbReference type="Pfam" id="PF05770"/>
    </source>
</evidence>
<reference evidence="16" key="1">
    <citation type="submission" date="2025-08" db="UniProtKB">
        <authorList>
            <consortium name="RefSeq"/>
        </authorList>
    </citation>
    <scope>IDENTIFICATION</scope>
    <source>
        <tissue evidence="16">Whole sample</tissue>
    </source>
</reference>
<comment type="similarity">
    <text evidence="1 9">Belongs to the ITPK1 family.</text>
</comment>
<keyword evidence="3 9" id="KW-0808">Transferase</keyword>
<feature type="binding site" evidence="11">
    <location>
        <position position="276"/>
    </location>
    <ligand>
        <name>Mg(2+)</name>
        <dbReference type="ChEBI" id="CHEBI:18420"/>
        <label>1</label>
    </ligand>
</feature>
<evidence type="ECO:0000256" key="2">
    <source>
        <dbReference type="ARBA" id="ARBA00011245"/>
    </source>
</evidence>
<feature type="domain" description="Inositol-tetrakisphosphate 1-kinase N-terminal" evidence="14">
    <location>
        <begin position="3"/>
        <end position="94"/>
    </location>
</feature>
<dbReference type="Gene3D" id="3.30.470.20">
    <property type="entry name" value="ATP-grasp fold, B domain"/>
    <property type="match status" value="1"/>
</dbReference>
<dbReference type="FunFam" id="3.30.470.20:FF:000047">
    <property type="entry name" value="Inositol-tetrakisphosphate 1-kinase 4"/>
    <property type="match status" value="1"/>
</dbReference>
<evidence type="ECO:0000313" key="15">
    <source>
        <dbReference type="Proteomes" id="UP000694844"/>
    </source>
</evidence>
<comment type="subunit">
    <text evidence="2 9">Monomer.</text>
</comment>
<feature type="binding site" evidence="10">
    <location>
        <position position="209"/>
    </location>
    <ligand>
        <name>ATP</name>
        <dbReference type="ChEBI" id="CHEBI:30616"/>
    </ligand>
</feature>
<name>A0A8B8DZ19_CRAVI</name>
<dbReference type="PIRSF" id="PIRSF038186">
    <property type="entry name" value="ITPK"/>
    <property type="match status" value="1"/>
</dbReference>
<dbReference type="SUPFAM" id="SSF56059">
    <property type="entry name" value="Glutathione synthetase ATP-binding domain-like"/>
    <property type="match status" value="1"/>
</dbReference>
<evidence type="ECO:0000256" key="9">
    <source>
        <dbReference type="PIRNR" id="PIRNR038186"/>
    </source>
</evidence>
<feature type="binding site" evidence="10">
    <location>
        <begin position="183"/>
        <end position="194"/>
    </location>
    <ligand>
        <name>ATP</name>
        <dbReference type="ChEBI" id="CHEBI:30616"/>
    </ligand>
</feature>
<dbReference type="EC" id="2.7.1.134" evidence="9"/>
<feature type="binding site" evidence="10">
    <location>
        <position position="151"/>
    </location>
    <ligand>
        <name>ATP</name>
        <dbReference type="ChEBI" id="CHEBI:30616"/>
    </ligand>
</feature>
<keyword evidence="15" id="KW-1185">Reference proteome</keyword>
<dbReference type="Pfam" id="PF17927">
    <property type="entry name" value="Ins134_P3_kin_N"/>
    <property type="match status" value="1"/>
</dbReference>
<gene>
    <name evidence="16" type="primary">LOC111130239</name>
</gene>
<evidence type="ECO:0000256" key="8">
    <source>
        <dbReference type="ARBA" id="ARBA00022842"/>
    </source>
</evidence>
<dbReference type="OrthoDB" id="25308at2759"/>
<dbReference type="Gene3D" id="3.40.50.11370">
    <property type="match status" value="1"/>
</dbReference>
<evidence type="ECO:0000256" key="12">
    <source>
        <dbReference type="SAM" id="MobiDB-lite"/>
    </source>
</evidence>
<dbReference type="Pfam" id="PF05770">
    <property type="entry name" value="Ins134_P3_kin"/>
    <property type="match status" value="1"/>
</dbReference>
<dbReference type="PANTHER" id="PTHR14217:SF1">
    <property type="entry name" value="INOSITOL-TETRAKISPHOSPHATE 1-KINASE"/>
    <property type="match status" value="1"/>
</dbReference>
<feature type="binding site" evidence="10">
    <location>
        <position position="12"/>
    </location>
    <ligand>
        <name>1D-myo-inositol 1,3,4-trisphosphate</name>
        <dbReference type="ChEBI" id="CHEBI:58414"/>
    </ligand>
</feature>
<dbReference type="PANTHER" id="PTHR14217">
    <property type="entry name" value="INOSITOL-TETRAKISPHOSPHATE 1-KINASE"/>
    <property type="match status" value="1"/>
</dbReference>
<evidence type="ECO:0000259" key="14">
    <source>
        <dbReference type="Pfam" id="PF17927"/>
    </source>
</evidence>
<evidence type="ECO:0000256" key="11">
    <source>
        <dbReference type="PIRSR" id="PIRSR038186-2"/>
    </source>
</evidence>